<dbReference type="InterPro" id="IPR007822">
    <property type="entry name" value="LANC-like"/>
</dbReference>
<organism evidence="2 3">
    <name type="scientific">Terriglobus albidus</name>
    <dbReference type="NCBI Taxonomy" id="1592106"/>
    <lineage>
        <taxon>Bacteria</taxon>
        <taxon>Pseudomonadati</taxon>
        <taxon>Acidobacteriota</taxon>
        <taxon>Terriglobia</taxon>
        <taxon>Terriglobales</taxon>
        <taxon>Acidobacteriaceae</taxon>
        <taxon>Terriglobus</taxon>
    </lineage>
</organism>
<dbReference type="CDD" id="cd04434">
    <property type="entry name" value="LanC_like"/>
    <property type="match status" value="1"/>
</dbReference>
<gene>
    <name evidence="2" type="ORF">FTW19_16375</name>
</gene>
<evidence type="ECO:0008006" key="4">
    <source>
        <dbReference type="Google" id="ProtNLM"/>
    </source>
</evidence>
<dbReference type="Pfam" id="PF05147">
    <property type="entry name" value="LANC_like"/>
    <property type="match status" value="1"/>
</dbReference>
<accession>A0A5B9EH92</accession>
<dbReference type="OrthoDB" id="9148343at2"/>
<evidence type="ECO:0000256" key="1">
    <source>
        <dbReference type="SAM" id="SignalP"/>
    </source>
</evidence>
<keyword evidence="3" id="KW-1185">Reference proteome</keyword>
<reference evidence="2 3" key="1">
    <citation type="submission" date="2019-08" db="EMBL/GenBank/DDBJ databases">
        <title>Complete genome sequence of Terriglobus albidus strain ORNL.</title>
        <authorList>
            <person name="Podar M."/>
        </authorList>
    </citation>
    <scope>NUCLEOTIDE SEQUENCE [LARGE SCALE GENOMIC DNA]</scope>
    <source>
        <strain evidence="2 3">ORNL</strain>
    </source>
</reference>
<evidence type="ECO:0000313" key="2">
    <source>
        <dbReference type="EMBL" id="QEE29436.1"/>
    </source>
</evidence>
<dbReference type="AlphaFoldDB" id="A0A5B9EH92"/>
<dbReference type="PROSITE" id="PS51318">
    <property type="entry name" value="TAT"/>
    <property type="match status" value="1"/>
</dbReference>
<keyword evidence="1" id="KW-0732">Signal</keyword>
<name>A0A5B9EH92_9BACT</name>
<dbReference type="EMBL" id="CP042806">
    <property type="protein sequence ID" value="QEE29436.1"/>
    <property type="molecule type" value="Genomic_DNA"/>
</dbReference>
<proteinExistence type="predicted"/>
<dbReference type="RefSeq" id="WP_147648628.1">
    <property type="nucleotide sequence ID" value="NZ_CP042806.1"/>
</dbReference>
<sequence>MYRLHLLQQDRSRRSFLKGAVASAVAGCSLSALAVPAKMSSADTRNDLLHGAMEAARWIRAGEMRTSQGKYWLPEPIHPSRELSAAQSRNIRRGSAGILLFLLEMYTATGDATYLEDAVSGARFLSATWPQMLRAPEVTPGTRHSFYDGLSGVGFALTETWRISQETSIKHAAEAITAYLSESAVRDSDGVSWSETSSIAGDSSVILYLLYAAQTLDDSGYRHVAAQGADRLVALQDSGNGVHLSELPSRRIQQTDGTYVPNFEYGAAGIAYTLARAYEDTEQADYLQAAREGALRIERVACRQKEGVLIPYCLPAQSTTFQIGFSQGAAGTARLFYQLHKVTADNAFFQMSEKLADGILSALQRPLTTMAPEENVLCQHSGKAGVIEFLLGMGKVTRDTRYKEAVDRIGRQTIQMMDFYGHRSRWYDSYSHVPAPFDTWETGYSFGAAGTGSALLHAAVAGSSGWQPISWPDNPFPLSSKL</sequence>
<dbReference type="GO" id="GO:0031179">
    <property type="term" value="P:peptide modification"/>
    <property type="evidence" value="ECO:0007669"/>
    <property type="project" value="InterPro"/>
</dbReference>
<dbReference type="KEGG" id="talb:FTW19_16375"/>
<dbReference type="SUPFAM" id="SSF158745">
    <property type="entry name" value="LanC-like"/>
    <property type="match status" value="1"/>
</dbReference>
<evidence type="ECO:0000313" key="3">
    <source>
        <dbReference type="Proteomes" id="UP000321820"/>
    </source>
</evidence>
<feature type="signal peptide" evidence="1">
    <location>
        <begin position="1"/>
        <end position="34"/>
    </location>
</feature>
<dbReference type="Gene3D" id="1.50.10.20">
    <property type="match status" value="1"/>
</dbReference>
<dbReference type="Proteomes" id="UP000321820">
    <property type="component" value="Chromosome"/>
</dbReference>
<dbReference type="InterPro" id="IPR006311">
    <property type="entry name" value="TAT_signal"/>
</dbReference>
<protein>
    <recommendedName>
        <fullName evidence="4">Twin-arginine translocation signal domain-containing protein</fullName>
    </recommendedName>
</protein>
<feature type="chain" id="PRO_5022777055" description="Twin-arginine translocation signal domain-containing protein" evidence="1">
    <location>
        <begin position="35"/>
        <end position="482"/>
    </location>
</feature>
<dbReference type="SMART" id="SM01260">
    <property type="entry name" value="LANC_like"/>
    <property type="match status" value="1"/>
</dbReference>